<dbReference type="InterPro" id="IPR001906">
    <property type="entry name" value="Terpene_synth_N"/>
</dbReference>
<dbReference type="Pfam" id="PF01397">
    <property type="entry name" value="Terpene_synth"/>
    <property type="match status" value="1"/>
</dbReference>
<evidence type="ECO:0000259" key="3">
    <source>
        <dbReference type="Pfam" id="PF01397"/>
    </source>
</evidence>
<evidence type="ECO:0000256" key="2">
    <source>
        <dbReference type="ARBA" id="ARBA00023239"/>
    </source>
</evidence>
<protein>
    <recommendedName>
        <fullName evidence="3">Terpene synthase N-terminal domain-containing protein</fullName>
    </recommendedName>
</protein>
<dbReference type="EMBL" id="GBRH01260773">
    <property type="protein sequence ID" value="JAD37122.1"/>
    <property type="molecule type" value="Transcribed_RNA"/>
</dbReference>
<proteinExistence type="predicted"/>
<sequence>MRERADRLKGEVLRMFEAGTAMSVADTVTLVETLERLGIDNHFREEIDAALRCVRSEDLEFGCYNDLRIVALRFRLLRQHGFWVSAGLYFKGQDVLVAYFF</sequence>
<dbReference type="PANTHER" id="PTHR31225:SF93">
    <property type="entry name" value="ALPHA-HUMULENE_(-)-(E)-BETA-CARYOPHYLLENE SYNTHASE"/>
    <property type="match status" value="1"/>
</dbReference>
<dbReference type="InterPro" id="IPR008930">
    <property type="entry name" value="Terpenoid_cyclase/PrenylTrfase"/>
</dbReference>
<dbReference type="InterPro" id="IPR036965">
    <property type="entry name" value="Terpene_synth_N_sf"/>
</dbReference>
<feature type="domain" description="Terpene synthase N-terminal" evidence="3">
    <location>
        <begin position="1"/>
        <end position="87"/>
    </location>
</feature>
<dbReference type="InterPro" id="IPR008949">
    <property type="entry name" value="Isoprenoid_synthase_dom_sf"/>
</dbReference>
<organism evidence="4">
    <name type="scientific">Arundo donax</name>
    <name type="common">Giant reed</name>
    <name type="synonym">Donax arundinaceus</name>
    <dbReference type="NCBI Taxonomy" id="35708"/>
    <lineage>
        <taxon>Eukaryota</taxon>
        <taxon>Viridiplantae</taxon>
        <taxon>Streptophyta</taxon>
        <taxon>Embryophyta</taxon>
        <taxon>Tracheophyta</taxon>
        <taxon>Spermatophyta</taxon>
        <taxon>Magnoliopsida</taxon>
        <taxon>Liliopsida</taxon>
        <taxon>Poales</taxon>
        <taxon>Poaceae</taxon>
        <taxon>PACMAD clade</taxon>
        <taxon>Arundinoideae</taxon>
        <taxon>Arundineae</taxon>
        <taxon>Arundo</taxon>
    </lineage>
</organism>
<dbReference type="InterPro" id="IPR050148">
    <property type="entry name" value="Terpene_synthase-like"/>
</dbReference>
<dbReference type="Gene3D" id="1.10.600.10">
    <property type="entry name" value="Farnesyl Diphosphate Synthase"/>
    <property type="match status" value="1"/>
</dbReference>
<reference evidence="4" key="2">
    <citation type="journal article" date="2015" name="Data Brief">
        <title>Shoot transcriptome of the giant reed, Arundo donax.</title>
        <authorList>
            <person name="Barrero R.A."/>
            <person name="Guerrero F.D."/>
            <person name="Moolhuijzen P."/>
            <person name="Goolsby J.A."/>
            <person name="Tidwell J."/>
            <person name="Bellgard S.E."/>
            <person name="Bellgard M.I."/>
        </authorList>
    </citation>
    <scope>NUCLEOTIDE SEQUENCE</scope>
    <source>
        <tissue evidence="4">Shoot tissue taken approximately 20 cm above the soil surface</tissue>
    </source>
</reference>
<evidence type="ECO:0000313" key="4">
    <source>
        <dbReference type="EMBL" id="JAD37122.1"/>
    </source>
</evidence>
<dbReference type="PANTHER" id="PTHR31225">
    <property type="entry name" value="OS04G0344100 PROTEIN-RELATED"/>
    <property type="match status" value="1"/>
</dbReference>
<dbReference type="GO" id="GO:0016114">
    <property type="term" value="P:terpenoid biosynthetic process"/>
    <property type="evidence" value="ECO:0007669"/>
    <property type="project" value="InterPro"/>
</dbReference>
<keyword evidence="2" id="KW-0456">Lyase</keyword>
<accession>A0A0A8ZQN6</accession>
<keyword evidence="1" id="KW-0460">Magnesium</keyword>
<dbReference type="SUPFAM" id="SSF48239">
    <property type="entry name" value="Terpenoid cyclases/Protein prenyltransferases"/>
    <property type="match status" value="1"/>
</dbReference>
<reference evidence="4" key="1">
    <citation type="submission" date="2014-09" db="EMBL/GenBank/DDBJ databases">
        <authorList>
            <person name="Magalhaes I.L.F."/>
            <person name="Oliveira U."/>
            <person name="Santos F.R."/>
            <person name="Vidigal T.H.D.A."/>
            <person name="Brescovit A.D."/>
            <person name="Santos A.J."/>
        </authorList>
    </citation>
    <scope>NUCLEOTIDE SEQUENCE</scope>
    <source>
        <tissue evidence="4">Shoot tissue taken approximately 20 cm above the soil surface</tissue>
    </source>
</reference>
<evidence type="ECO:0000256" key="1">
    <source>
        <dbReference type="ARBA" id="ARBA00022842"/>
    </source>
</evidence>
<name>A0A0A8ZQN6_ARUDO</name>
<dbReference type="GO" id="GO:0010333">
    <property type="term" value="F:terpene synthase activity"/>
    <property type="evidence" value="ECO:0007669"/>
    <property type="project" value="InterPro"/>
</dbReference>
<dbReference type="AlphaFoldDB" id="A0A0A8ZQN6"/>
<dbReference type="Gene3D" id="1.50.10.130">
    <property type="entry name" value="Terpene synthase, N-terminal domain"/>
    <property type="match status" value="1"/>
</dbReference>